<comment type="caution">
    <text evidence="1">The sequence shown here is derived from an EMBL/GenBank/DDBJ whole genome shotgun (WGS) entry which is preliminary data.</text>
</comment>
<dbReference type="RefSeq" id="WP_236285864.1">
    <property type="nucleotide sequence ID" value="NZ_CAKMMW010000003.1"/>
</dbReference>
<name>A0ABM9C0I2_9BACL</name>
<evidence type="ECO:0000313" key="2">
    <source>
        <dbReference type="Proteomes" id="UP000838821"/>
    </source>
</evidence>
<dbReference type="PANTHER" id="PTHR12526">
    <property type="entry name" value="GLYCOSYLTRANSFERASE"/>
    <property type="match status" value="1"/>
</dbReference>
<sequence>MSSNTELTPFPHRKLAVIDTHFPWKLSGFRYWENREIHAQRPDTLFFATDPHHDTFPTTVYPFSEFQHIAVSQGITDVYCVFLNLTLSLLGLCSLPDGRHMPGSNMAWNIRAFLDDRKIKLHSTLYPGGGLEPGTPIEFLNYAAKHCSTIFTNIDEVLGAIPSSLYYPVVINTDLFAYSPKHPTLPIEVTFCAFNYPRKGFPLLIQAFNMLSEDFHLNIVGDWQDHLHLLTNSNYSYHGLLEPESLRSIYKRTHVFVNCSSQDQFALDGFPTTAAVDAMSTGCILVSTNPRNDRLVLQSGVDYIEVAADAQAIANTLLWVKANFKEALKIGTHGAETINERFDVKNIVRSKLKHMMGN</sequence>
<proteinExistence type="predicted"/>
<dbReference type="Proteomes" id="UP000838821">
    <property type="component" value="Unassembled WGS sequence"/>
</dbReference>
<reference evidence="1" key="1">
    <citation type="submission" date="2022-01" db="EMBL/GenBank/DDBJ databases">
        <authorList>
            <person name="Criscuolo A."/>
        </authorList>
    </citation>
    <scope>NUCLEOTIDE SEQUENCE</scope>
    <source>
        <strain evidence="1">CIP111891</strain>
    </source>
</reference>
<dbReference type="Pfam" id="PF13692">
    <property type="entry name" value="Glyco_trans_1_4"/>
    <property type="match status" value="1"/>
</dbReference>
<evidence type="ECO:0000313" key="1">
    <source>
        <dbReference type="EMBL" id="CAH1199856.1"/>
    </source>
</evidence>
<dbReference type="SUPFAM" id="SSF53756">
    <property type="entry name" value="UDP-Glycosyltransferase/glycogen phosphorylase"/>
    <property type="match status" value="1"/>
</dbReference>
<protein>
    <recommendedName>
        <fullName evidence="3">Glycosyltransferase family 4 protein</fullName>
    </recommendedName>
</protein>
<gene>
    <name evidence="1" type="ORF">PAECIP111891_01411</name>
</gene>
<keyword evidence="2" id="KW-1185">Reference proteome</keyword>
<evidence type="ECO:0008006" key="3">
    <source>
        <dbReference type="Google" id="ProtNLM"/>
    </source>
</evidence>
<dbReference type="EMBL" id="CAKMMW010000003">
    <property type="protein sequence ID" value="CAH1199856.1"/>
    <property type="molecule type" value="Genomic_DNA"/>
</dbReference>
<dbReference type="Gene3D" id="3.40.50.2000">
    <property type="entry name" value="Glycogen Phosphorylase B"/>
    <property type="match status" value="1"/>
</dbReference>
<accession>A0ABM9C0I2</accession>
<organism evidence="1 2">
    <name type="scientific">Paenibacillus allorhizoplanae</name>
    <dbReference type="NCBI Taxonomy" id="2905648"/>
    <lineage>
        <taxon>Bacteria</taxon>
        <taxon>Bacillati</taxon>
        <taxon>Bacillota</taxon>
        <taxon>Bacilli</taxon>
        <taxon>Bacillales</taxon>
        <taxon>Paenibacillaceae</taxon>
        <taxon>Paenibacillus</taxon>
    </lineage>
</organism>